<gene>
    <name evidence="1" type="ORF">H103_03178</name>
</gene>
<dbReference type="AlphaFoldDB" id="A0A022W6C4"/>
<dbReference type="Proteomes" id="UP000023758">
    <property type="component" value="Unassembled WGS sequence"/>
</dbReference>
<reference evidence="1" key="1">
    <citation type="submission" date="2014-02" db="EMBL/GenBank/DDBJ databases">
        <title>The Genome Sequence of Trichophyton rubrum (morphotype fischeri) CBS 288.86.</title>
        <authorList>
            <consortium name="The Broad Institute Genomics Platform"/>
            <person name="Cuomo C.A."/>
            <person name="White T.C."/>
            <person name="Graser Y."/>
            <person name="Martinez-Rossi N."/>
            <person name="Heitman J."/>
            <person name="Young S.K."/>
            <person name="Zeng Q."/>
            <person name="Gargeya S."/>
            <person name="Abouelleil A."/>
            <person name="Alvarado L."/>
            <person name="Chapman S.B."/>
            <person name="Gainer-Dewar J."/>
            <person name="Goldberg J."/>
            <person name="Griggs A."/>
            <person name="Gujja S."/>
            <person name="Hansen M."/>
            <person name="Howarth C."/>
            <person name="Imamovic A."/>
            <person name="Larimer J."/>
            <person name="Martinez D."/>
            <person name="Murphy C."/>
            <person name="Pearson M.D."/>
            <person name="Persinoti G."/>
            <person name="Poon T."/>
            <person name="Priest M."/>
            <person name="Roberts A.D."/>
            <person name="Saif S."/>
            <person name="Shea T.D."/>
            <person name="Sykes S.N."/>
            <person name="Wortman J."/>
            <person name="Nusbaum C."/>
            <person name="Birren B."/>
        </authorList>
    </citation>
    <scope>NUCLEOTIDE SEQUENCE [LARGE SCALE GENOMIC DNA]</scope>
    <source>
        <strain evidence="1">CBS 288.86</strain>
    </source>
</reference>
<dbReference type="HOGENOM" id="CLU_1918572_0_0_1"/>
<name>A0A022W6C4_TRIRU</name>
<organism evidence="1">
    <name type="scientific">Trichophyton rubrum CBS 288.86</name>
    <dbReference type="NCBI Taxonomy" id="1215330"/>
    <lineage>
        <taxon>Eukaryota</taxon>
        <taxon>Fungi</taxon>
        <taxon>Dikarya</taxon>
        <taxon>Ascomycota</taxon>
        <taxon>Pezizomycotina</taxon>
        <taxon>Eurotiomycetes</taxon>
        <taxon>Eurotiomycetidae</taxon>
        <taxon>Onygenales</taxon>
        <taxon>Arthrodermataceae</taxon>
        <taxon>Trichophyton</taxon>
    </lineage>
</organism>
<accession>A0A022W6C4</accession>
<dbReference type="EMBL" id="KK207797">
    <property type="protein sequence ID" value="EZF53985.1"/>
    <property type="molecule type" value="Genomic_DNA"/>
</dbReference>
<sequence>MPEWGRKDSLCQDVQQVFSSLIPPPAERQGNQPLQGQLGVSKLRLMQTNKSAGVTWRVKLGRQLLQHIRHIRRSDRSDYHVRSGRNSICYMDGESWDGSGGMDELEEAAAVCVETRPLVLSQENHPGTTVGG</sequence>
<evidence type="ECO:0000313" key="1">
    <source>
        <dbReference type="EMBL" id="EZF53985.1"/>
    </source>
</evidence>
<proteinExistence type="predicted"/>
<protein>
    <submittedName>
        <fullName evidence="1">Uncharacterized protein</fullName>
    </submittedName>
</protein>